<dbReference type="Proteomes" id="UP001353858">
    <property type="component" value="Unassembled WGS sequence"/>
</dbReference>
<gene>
    <name evidence="1" type="ORF">RN001_001512</name>
</gene>
<evidence type="ECO:0000313" key="1">
    <source>
        <dbReference type="EMBL" id="KAK4885241.1"/>
    </source>
</evidence>
<protein>
    <recommendedName>
        <fullName evidence="3">WAP domain-containing protein</fullName>
    </recommendedName>
</protein>
<dbReference type="EMBL" id="JARPUR010000001">
    <property type="protein sequence ID" value="KAK4885241.1"/>
    <property type="molecule type" value="Genomic_DNA"/>
</dbReference>
<keyword evidence="2" id="KW-1185">Reference proteome</keyword>
<evidence type="ECO:0000313" key="2">
    <source>
        <dbReference type="Proteomes" id="UP001353858"/>
    </source>
</evidence>
<accession>A0AAN7SCS2</accession>
<sequence>MCAKLLPALMTSLKKLVYKFCAVLCICYIFLVRESYALNNSTHNAITVKNISTTLPPVTTVKPKIVEQKKLICPHKETRAPFFALPCKTSKECMAWGRNLLCCFSRCIRGVIVPEPEKSHAPIFGIIDRVCPIDPMPELMSVQECEVDEDCGPRICCPEKNYINGKSKNYCRNAAPRFNRTPVVKQFLMPLKPFASYLQCTPPPPPFLDLFPKPCQSPFDCFPNLCCQENGKKVCRPPKKSVLSILISASQNIGTSALLKSFIQRIS</sequence>
<organism evidence="1 2">
    <name type="scientific">Aquatica leii</name>
    <dbReference type="NCBI Taxonomy" id="1421715"/>
    <lineage>
        <taxon>Eukaryota</taxon>
        <taxon>Metazoa</taxon>
        <taxon>Ecdysozoa</taxon>
        <taxon>Arthropoda</taxon>
        <taxon>Hexapoda</taxon>
        <taxon>Insecta</taxon>
        <taxon>Pterygota</taxon>
        <taxon>Neoptera</taxon>
        <taxon>Endopterygota</taxon>
        <taxon>Coleoptera</taxon>
        <taxon>Polyphaga</taxon>
        <taxon>Elateriformia</taxon>
        <taxon>Elateroidea</taxon>
        <taxon>Lampyridae</taxon>
        <taxon>Luciolinae</taxon>
        <taxon>Aquatica</taxon>
    </lineage>
</organism>
<comment type="caution">
    <text evidence="1">The sequence shown here is derived from an EMBL/GenBank/DDBJ whole genome shotgun (WGS) entry which is preliminary data.</text>
</comment>
<evidence type="ECO:0008006" key="3">
    <source>
        <dbReference type="Google" id="ProtNLM"/>
    </source>
</evidence>
<dbReference type="AlphaFoldDB" id="A0AAN7SCS2"/>
<reference evidence="2" key="1">
    <citation type="submission" date="2023-01" db="EMBL/GenBank/DDBJ databases">
        <title>Key to firefly adult light organ development and bioluminescence: homeobox transcription factors regulate luciferase expression and transportation to peroxisome.</title>
        <authorList>
            <person name="Fu X."/>
        </authorList>
    </citation>
    <scope>NUCLEOTIDE SEQUENCE [LARGE SCALE GENOMIC DNA]</scope>
</reference>
<name>A0AAN7SCS2_9COLE</name>
<proteinExistence type="predicted"/>